<gene>
    <name evidence="7" type="ORF">GV64_01280</name>
</gene>
<keyword evidence="8" id="KW-1185">Reference proteome</keyword>
<dbReference type="Pfam" id="PF00850">
    <property type="entry name" value="Hist_deacetyl"/>
    <property type="match status" value="1"/>
</dbReference>
<organism evidence="7 8">
    <name type="scientific">Endozoicomonas elysicola</name>
    <dbReference type="NCBI Taxonomy" id="305900"/>
    <lineage>
        <taxon>Bacteria</taxon>
        <taxon>Pseudomonadati</taxon>
        <taxon>Pseudomonadota</taxon>
        <taxon>Gammaproteobacteria</taxon>
        <taxon>Oceanospirillales</taxon>
        <taxon>Endozoicomonadaceae</taxon>
        <taxon>Endozoicomonas</taxon>
    </lineage>
</organism>
<dbReference type="GO" id="GO:0040029">
    <property type="term" value="P:epigenetic regulation of gene expression"/>
    <property type="evidence" value="ECO:0007669"/>
    <property type="project" value="TreeGrafter"/>
</dbReference>
<evidence type="ECO:0000256" key="3">
    <source>
        <dbReference type="ARBA" id="ARBA00022723"/>
    </source>
</evidence>
<name>A0A081K5X5_9GAMM</name>
<protein>
    <submittedName>
        <fullName evidence="7">Acetylpolyamine aminohydrolase</fullName>
    </submittedName>
</protein>
<dbReference type="EMBL" id="JOJP01000001">
    <property type="protein sequence ID" value="KEI69551.1"/>
    <property type="molecule type" value="Genomic_DNA"/>
</dbReference>
<dbReference type="Gene3D" id="3.40.800.20">
    <property type="entry name" value="Histone deacetylase domain"/>
    <property type="match status" value="1"/>
</dbReference>
<dbReference type="SUPFAM" id="SSF52768">
    <property type="entry name" value="Arginase/deacetylase"/>
    <property type="match status" value="1"/>
</dbReference>
<dbReference type="InterPro" id="IPR000286">
    <property type="entry name" value="HDACs"/>
</dbReference>
<evidence type="ECO:0000259" key="6">
    <source>
        <dbReference type="Pfam" id="PF00850"/>
    </source>
</evidence>
<feature type="domain" description="Histone deacetylase" evidence="6">
    <location>
        <begin position="28"/>
        <end position="339"/>
    </location>
</feature>
<dbReference type="RefSeq" id="WP_020582016.1">
    <property type="nucleotide sequence ID" value="NZ_JOJP01000001.1"/>
</dbReference>
<dbReference type="PANTHER" id="PTHR10625:SF17">
    <property type="entry name" value="HISTONE DEACETYLASE 8"/>
    <property type="match status" value="1"/>
</dbReference>
<comment type="caution">
    <text evidence="7">The sequence shown here is derived from an EMBL/GenBank/DDBJ whole genome shotgun (WGS) entry which is preliminary data.</text>
</comment>
<dbReference type="Proteomes" id="UP000027997">
    <property type="component" value="Unassembled WGS sequence"/>
</dbReference>
<dbReference type="InterPro" id="IPR023696">
    <property type="entry name" value="Ureohydrolase_dom_sf"/>
</dbReference>
<evidence type="ECO:0000313" key="8">
    <source>
        <dbReference type="Proteomes" id="UP000027997"/>
    </source>
</evidence>
<keyword evidence="3" id="KW-0479">Metal-binding</keyword>
<evidence type="ECO:0000256" key="4">
    <source>
        <dbReference type="ARBA" id="ARBA00022801"/>
    </source>
</evidence>
<proteinExistence type="inferred from homology"/>
<evidence type="ECO:0000256" key="2">
    <source>
        <dbReference type="ARBA" id="ARBA00005947"/>
    </source>
</evidence>
<keyword evidence="4 7" id="KW-0378">Hydrolase</keyword>
<dbReference type="GO" id="GO:0004407">
    <property type="term" value="F:histone deacetylase activity"/>
    <property type="evidence" value="ECO:0007669"/>
    <property type="project" value="TreeGrafter"/>
</dbReference>
<keyword evidence="5" id="KW-0862">Zinc</keyword>
<sequence>MITLYSEQQALHCNIQEVLSGELVPSFEVAGRTEIVLKHIMARGLGPVIKPDHFMIESAARVHTREYVDFLQVAWQQWQETFPESTTQAMPYCLPVRRFRSICPDHIEGKLGYYSSDLTAAIVEGSWQAIWASVECALAGQQLIQNGERSVFSLCRPPGHHASQDQMGGYCYLNNAAIAAQAYLDNGCQRVAILDVDYHHGNGTQSIFYDRADVLFTSVHADPSWDYPYFLGYSEETGEGDGKGFNLNLPLALNSHWSDYEPALQKALDKIAAYQPDILLISLGLDSYEEDPISFFKLKSDNYTTMGRLIAELGLPTQFIFEGGYAVDALGTNTANVLEGFQQYRA</sequence>
<dbReference type="PRINTS" id="PR01270">
    <property type="entry name" value="HDASUPER"/>
</dbReference>
<dbReference type="GO" id="GO:0016787">
    <property type="term" value="F:hydrolase activity"/>
    <property type="evidence" value="ECO:0007669"/>
    <property type="project" value="UniProtKB-KW"/>
</dbReference>
<dbReference type="InterPro" id="IPR037138">
    <property type="entry name" value="His_deacetylse_dom_sf"/>
</dbReference>
<evidence type="ECO:0000313" key="7">
    <source>
        <dbReference type="EMBL" id="KEI69551.1"/>
    </source>
</evidence>
<dbReference type="eggNOG" id="COG0123">
    <property type="taxonomic scope" value="Bacteria"/>
</dbReference>
<evidence type="ECO:0000256" key="1">
    <source>
        <dbReference type="ARBA" id="ARBA00001947"/>
    </source>
</evidence>
<comment type="similarity">
    <text evidence="2">Belongs to the histone deacetylase family.</text>
</comment>
<dbReference type="CDD" id="cd10001">
    <property type="entry name" value="HDAC_classII_APAH"/>
    <property type="match status" value="1"/>
</dbReference>
<accession>A0A081K5X5</accession>
<reference evidence="7 8" key="1">
    <citation type="submission" date="2014-06" db="EMBL/GenBank/DDBJ databases">
        <title>Whole Genome Sequences of Three Symbiotic Endozoicomonas Bacteria.</title>
        <authorList>
            <person name="Neave M.J."/>
            <person name="Apprill A."/>
            <person name="Voolstra C.R."/>
        </authorList>
    </citation>
    <scope>NUCLEOTIDE SEQUENCE [LARGE SCALE GENOMIC DNA]</scope>
    <source>
        <strain evidence="7 8">DSM 22380</strain>
    </source>
</reference>
<dbReference type="STRING" id="305900.GV64_01280"/>
<dbReference type="PANTHER" id="PTHR10625">
    <property type="entry name" value="HISTONE DEACETYLASE HDAC1-RELATED"/>
    <property type="match status" value="1"/>
</dbReference>
<comment type="cofactor">
    <cofactor evidence="1">
        <name>Zn(2+)</name>
        <dbReference type="ChEBI" id="CHEBI:29105"/>
    </cofactor>
</comment>
<dbReference type="GO" id="GO:0046872">
    <property type="term" value="F:metal ion binding"/>
    <property type="evidence" value="ECO:0007669"/>
    <property type="project" value="UniProtKB-KW"/>
</dbReference>
<evidence type="ECO:0000256" key="5">
    <source>
        <dbReference type="ARBA" id="ARBA00022833"/>
    </source>
</evidence>
<dbReference type="InterPro" id="IPR023801">
    <property type="entry name" value="His_deacetylse_dom"/>
</dbReference>
<dbReference type="AlphaFoldDB" id="A0A081K5X5"/>